<dbReference type="PROSITE" id="PS50827">
    <property type="entry name" value="DDT"/>
    <property type="match status" value="1"/>
</dbReference>
<feature type="compositionally biased region" description="Polar residues" evidence="11">
    <location>
        <begin position="265"/>
        <end position="288"/>
    </location>
</feature>
<dbReference type="InterPro" id="IPR018501">
    <property type="entry name" value="DDT_dom"/>
</dbReference>
<evidence type="ECO:0000256" key="10">
    <source>
        <dbReference type="SAM" id="Coils"/>
    </source>
</evidence>
<feature type="domain" description="DDT" evidence="12">
    <location>
        <begin position="463"/>
        <end position="528"/>
    </location>
</feature>
<keyword evidence="6" id="KW-0832">Ubl conjugation</keyword>
<evidence type="ECO:0000256" key="11">
    <source>
        <dbReference type="SAM" id="MobiDB-lite"/>
    </source>
</evidence>
<evidence type="ECO:0000313" key="14">
    <source>
        <dbReference type="Proteomes" id="UP001454036"/>
    </source>
</evidence>
<sequence>MKSPRNKAMPSSPKKRNSCLGVRVKDGKSCHQCRQKTLEFNVACTNQKGGKTCTIKFCHKCLSNRYGVQAEIVAQLSEWNCPKCREICNCSVCMKKKGYQPTGQLVNTAKASGFSSVSQMLQLNIGEGSGSGAEMVEENVGSLPSEPVETEKVYSTSYLNGHGEISLENMFDGKIDANMQVKPSSPVGAQKNLKIVMEEVNERRAQSPVCVQGRMTRQTVKKAAVLKESDLNVTTVMLEKGKVALKPQSNGDLNNCKVGHKKQNNSKNPRQYEVSSPSTNQVKINSTGKKSMPSSPKKQKTCLGTRVKGSRIYDSNYGKSCHQCCQKTLDFKAACMNQNGGRPCKIMFCHKCLLNRYGEQAEIVAQLSDWSCPKCREICNCSVCMKKKGFKPTGQLVLKAKASGFSSVSQMLQLRVGEGCSGSSFEMVEENVENLPSEPVATEKIPLPHGTELMNVSGIEIPSEDVGNVLQFLEFCAVFGKVINVKKSQAESVVKDILQGRTVRQGKYSSTVQFLIQLLSAIQEDEEVYISPPSPTYEKNSWIHSLKQCISDSHDVAKLMDLDLLDEEADVYESLSSSKKLKLLNFLCDEILGTSKIRDWIEEQTAKLAEKAKEAKSKVVAAKDKEKGLKRKVQDDIAKVVLANNGAPLSISEYEAIISKIKHKAAKAHAEVLEYQGLLPKGNQTSDAVRIEPIPLDTSDGRSYWRLKCCSDKSDILLQDVGSRDSLALNEKWFAFDEEQKDAIEKHIRLQGKQRLKEYNS</sequence>
<evidence type="ECO:0000256" key="3">
    <source>
        <dbReference type="ARBA" id="ARBA00022490"/>
    </source>
</evidence>
<keyword evidence="7" id="KW-0805">Transcription regulation</keyword>
<dbReference type="PANTHER" id="PTHR31169:SF8">
    <property type="entry name" value="ZINC-FINGER DOMAIN OF MONOAMINE-OXIDASE A REPRESSOR R1 PROTEIN"/>
    <property type="match status" value="1"/>
</dbReference>
<dbReference type="EMBL" id="BAABME010001140">
    <property type="protein sequence ID" value="GAA0147794.1"/>
    <property type="molecule type" value="Genomic_DNA"/>
</dbReference>
<dbReference type="Pfam" id="PF15612">
    <property type="entry name" value="WHIM1"/>
    <property type="match status" value="1"/>
</dbReference>
<dbReference type="AlphaFoldDB" id="A0AAV3P7X9"/>
<keyword evidence="14" id="KW-1185">Reference proteome</keyword>
<feature type="coiled-coil region" evidence="10">
    <location>
        <begin position="605"/>
        <end position="632"/>
    </location>
</feature>
<dbReference type="InterPro" id="IPR040221">
    <property type="entry name" value="CDCA7/CDA7L"/>
</dbReference>
<dbReference type="InterPro" id="IPR018866">
    <property type="entry name" value="Znf-4CXXC_R1"/>
</dbReference>
<name>A0AAV3P7X9_LITER</name>
<evidence type="ECO:0000256" key="5">
    <source>
        <dbReference type="ARBA" id="ARBA00022553"/>
    </source>
</evidence>
<gene>
    <name evidence="13" type="ORF">LIER_07408</name>
</gene>
<dbReference type="GO" id="GO:0006355">
    <property type="term" value="P:regulation of DNA-templated transcription"/>
    <property type="evidence" value="ECO:0007669"/>
    <property type="project" value="InterPro"/>
</dbReference>
<dbReference type="Proteomes" id="UP001454036">
    <property type="component" value="Unassembled WGS sequence"/>
</dbReference>
<dbReference type="GO" id="GO:0005634">
    <property type="term" value="C:nucleus"/>
    <property type="evidence" value="ECO:0007669"/>
    <property type="project" value="UniProtKB-SubCell"/>
</dbReference>
<accession>A0AAV3P7X9</accession>
<comment type="subcellular location">
    <subcellularLocation>
        <location evidence="2">Cytoplasm</location>
    </subcellularLocation>
    <subcellularLocation>
        <location evidence="1">Nucleus</location>
    </subcellularLocation>
</comment>
<reference evidence="13 14" key="1">
    <citation type="submission" date="2024-01" db="EMBL/GenBank/DDBJ databases">
        <title>The complete chloroplast genome sequence of Lithospermum erythrorhizon: insights into the phylogenetic relationship among Boraginaceae species and the maternal lineages of purple gromwells.</title>
        <authorList>
            <person name="Okada T."/>
            <person name="Watanabe K."/>
        </authorList>
    </citation>
    <scope>NUCLEOTIDE SEQUENCE [LARGE SCALE GENOMIC DNA]</scope>
</reference>
<evidence type="ECO:0000259" key="12">
    <source>
        <dbReference type="PROSITE" id="PS50827"/>
    </source>
</evidence>
<dbReference type="InterPro" id="IPR028942">
    <property type="entry name" value="WHIM1_dom"/>
</dbReference>
<keyword evidence="5" id="KW-0597">Phosphoprotein</keyword>
<keyword evidence="8" id="KW-0804">Transcription</keyword>
<proteinExistence type="predicted"/>
<dbReference type="GO" id="GO:0005737">
    <property type="term" value="C:cytoplasm"/>
    <property type="evidence" value="ECO:0007669"/>
    <property type="project" value="UniProtKB-SubCell"/>
</dbReference>
<evidence type="ECO:0000256" key="1">
    <source>
        <dbReference type="ARBA" id="ARBA00004123"/>
    </source>
</evidence>
<protein>
    <recommendedName>
        <fullName evidence="12">DDT domain-containing protein</fullName>
    </recommendedName>
</protein>
<keyword evidence="9" id="KW-0539">Nucleus</keyword>
<dbReference type="PANTHER" id="PTHR31169">
    <property type="entry name" value="OS05G0300700 PROTEIN"/>
    <property type="match status" value="1"/>
</dbReference>
<evidence type="ECO:0000313" key="13">
    <source>
        <dbReference type="EMBL" id="GAA0147794.1"/>
    </source>
</evidence>
<evidence type="ECO:0000256" key="4">
    <source>
        <dbReference type="ARBA" id="ARBA00022499"/>
    </source>
</evidence>
<dbReference type="Pfam" id="PF10497">
    <property type="entry name" value="zf-4CXXC_R1"/>
    <property type="match status" value="2"/>
</dbReference>
<keyword evidence="4" id="KW-1017">Isopeptide bond</keyword>
<comment type="caution">
    <text evidence="13">The sequence shown here is derived from an EMBL/GenBank/DDBJ whole genome shotgun (WGS) entry which is preliminary data.</text>
</comment>
<feature type="region of interest" description="Disordered" evidence="11">
    <location>
        <begin position="246"/>
        <end position="301"/>
    </location>
</feature>
<evidence type="ECO:0000256" key="8">
    <source>
        <dbReference type="ARBA" id="ARBA00023163"/>
    </source>
</evidence>
<evidence type="ECO:0000256" key="9">
    <source>
        <dbReference type="ARBA" id="ARBA00023242"/>
    </source>
</evidence>
<organism evidence="13 14">
    <name type="scientific">Lithospermum erythrorhizon</name>
    <name type="common">Purple gromwell</name>
    <name type="synonym">Lithospermum officinale var. erythrorhizon</name>
    <dbReference type="NCBI Taxonomy" id="34254"/>
    <lineage>
        <taxon>Eukaryota</taxon>
        <taxon>Viridiplantae</taxon>
        <taxon>Streptophyta</taxon>
        <taxon>Embryophyta</taxon>
        <taxon>Tracheophyta</taxon>
        <taxon>Spermatophyta</taxon>
        <taxon>Magnoliopsida</taxon>
        <taxon>eudicotyledons</taxon>
        <taxon>Gunneridae</taxon>
        <taxon>Pentapetalae</taxon>
        <taxon>asterids</taxon>
        <taxon>lamiids</taxon>
        <taxon>Boraginales</taxon>
        <taxon>Boraginaceae</taxon>
        <taxon>Boraginoideae</taxon>
        <taxon>Lithospermeae</taxon>
        <taxon>Lithospermum</taxon>
    </lineage>
</organism>
<keyword evidence="10" id="KW-0175">Coiled coil</keyword>
<evidence type="ECO:0000256" key="2">
    <source>
        <dbReference type="ARBA" id="ARBA00004496"/>
    </source>
</evidence>
<keyword evidence="3" id="KW-0963">Cytoplasm</keyword>
<evidence type="ECO:0000256" key="6">
    <source>
        <dbReference type="ARBA" id="ARBA00022843"/>
    </source>
</evidence>
<dbReference type="SMART" id="SM00571">
    <property type="entry name" value="DDT"/>
    <property type="match status" value="1"/>
</dbReference>
<evidence type="ECO:0000256" key="7">
    <source>
        <dbReference type="ARBA" id="ARBA00023015"/>
    </source>
</evidence>